<keyword evidence="2" id="KW-1185">Reference proteome</keyword>
<dbReference type="OrthoDB" id="9795573at2"/>
<reference evidence="1 2" key="1">
    <citation type="submission" date="2018-05" db="EMBL/GenBank/DDBJ databases">
        <title>Leucothrix arctica sp. nov., isolated from Arctic seawater.</title>
        <authorList>
            <person name="Choi A."/>
            <person name="Baek K."/>
        </authorList>
    </citation>
    <scope>NUCLEOTIDE SEQUENCE [LARGE SCALE GENOMIC DNA]</scope>
    <source>
        <strain evidence="1 2">JCM 18388</strain>
    </source>
</reference>
<sequence>MSNDRLDIWDAKHNLSYNEPLSSNSDLFVDIAPARGEFKLKRLYRQLHIDNNDELRQPPRKDYTLFTGHRGCGKSTELLRVSDYLHNPSRYFVIHLDCLERLDINNLKYSDVLLALATRLLETLQEVHGIHIDDIHLYHLEQWFAERVETHADIRNFSAEIKAGVKAEVGLPWVAKIFAELTNKINIGASYRNELRQVLKNNFSEFASAFNSLIIAAEEQIQNQNLGKRILFTVDGTDRLNSEDAHEFFIDDVHQLTQISGIFIYCAPIHLLHEDNQLNANFATIFRVPMLKIRDRDDNPIPENINIVREMVERRVPSYLFDTNATVDHIIKYSGGHARDLLRLLNLSITFSEEDVITLDAADSAIKQIANDYRRTIEADEYEHLVKIDLNPETPEAFTNEDSTKMLYNLVLLEYNDYFWKSHPVIQTLPGYQKALDTARNP</sequence>
<dbReference type="Proteomes" id="UP000245539">
    <property type="component" value="Unassembled WGS sequence"/>
</dbReference>
<dbReference type="SUPFAM" id="SSF52540">
    <property type="entry name" value="P-loop containing nucleoside triphosphate hydrolases"/>
    <property type="match status" value="1"/>
</dbReference>
<evidence type="ECO:0000313" key="2">
    <source>
        <dbReference type="Proteomes" id="UP000245539"/>
    </source>
</evidence>
<name>A0A317CTQ5_9GAMM</name>
<gene>
    <name evidence="1" type="ORF">DKW60_05290</name>
</gene>
<comment type="caution">
    <text evidence="1">The sequence shown here is derived from an EMBL/GenBank/DDBJ whole genome shotgun (WGS) entry which is preliminary data.</text>
</comment>
<dbReference type="EMBL" id="QGKM01000009">
    <property type="protein sequence ID" value="PWQ99692.1"/>
    <property type="molecule type" value="Genomic_DNA"/>
</dbReference>
<organism evidence="1 2">
    <name type="scientific">Leucothrix pacifica</name>
    <dbReference type="NCBI Taxonomy" id="1247513"/>
    <lineage>
        <taxon>Bacteria</taxon>
        <taxon>Pseudomonadati</taxon>
        <taxon>Pseudomonadota</taxon>
        <taxon>Gammaproteobacteria</taxon>
        <taxon>Thiotrichales</taxon>
        <taxon>Thiotrichaceae</taxon>
        <taxon>Leucothrix</taxon>
    </lineage>
</organism>
<protein>
    <recommendedName>
        <fullName evidence="3">Orc1-like AAA ATPase domain-containing protein</fullName>
    </recommendedName>
</protein>
<accession>A0A317CTQ5</accession>
<dbReference type="AlphaFoldDB" id="A0A317CTQ5"/>
<evidence type="ECO:0008006" key="3">
    <source>
        <dbReference type="Google" id="ProtNLM"/>
    </source>
</evidence>
<evidence type="ECO:0000313" key="1">
    <source>
        <dbReference type="EMBL" id="PWQ99692.1"/>
    </source>
</evidence>
<dbReference type="InterPro" id="IPR027417">
    <property type="entry name" value="P-loop_NTPase"/>
</dbReference>
<dbReference type="RefSeq" id="WP_109836630.1">
    <property type="nucleotide sequence ID" value="NZ_QGKM01000009.1"/>
</dbReference>
<proteinExistence type="predicted"/>